<name>A0A3G5A3R2_9VIRU</name>
<dbReference type="SUPFAM" id="SSF81901">
    <property type="entry name" value="HCP-like"/>
    <property type="match status" value="1"/>
</dbReference>
<evidence type="ECO:0000313" key="1">
    <source>
        <dbReference type="EMBL" id="AYV81847.1"/>
    </source>
</evidence>
<reference evidence="1" key="1">
    <citation type="submission" date="2018-10" db="EMBL/GenBank/DDBJ databases">
        <title>Hidden diversity of soil giant viruses.</title>
        <authorList>
            <person name="Schulz F."/>
            <person name="Alteio L."/>
            <person name="Goudeau D."/>
            <person name="Ryan E.M."/>
            <person name="Malmstrom R.R."/>
            <person name="Blanchard J."/>
            <person name="Woyke T."/>
        </authorList>
    </citation>
    <scope>NUCLEOTIDE SEQUENCE</scope>
    <source>
        <strain evidence="1">HAV1</strain>
    </source>
</reference>
<accession>A0A3G5A3R2</accession>
<proteinExistence type="predicted"/>
<dbReference type="InterPro" id="IPR011990">
    <property type="entry name" value="TPR-like_helical_dom_sf"/>
</dbReference>
<sequence>MGAMGNQGSVTKKKLAVKNMEKSFDAEAKDTLSFKKLAVPDELPLPSLGEIEKILATADEETAEKLCANYFEFSSLGYYTLAKYHEEKKNFVEAFKYYVNGFNMKSPLKNIKCAKQIAFMFQEGFIAMSTEPDRDQQIKHAIAWYEKYLAAGGVDLDVYINIAQLYLEQLKITEDPYNHLKVKAADNLKKYLAVKADFKYMKELAKLHRDSAKYVVITKEIEIRSAIELFKDCLTVEDDIDCYYEIGNLYLQLEDGLAIYWFDRYLGAVEDKKISFDAGDEVVVKICETYIKASRYESVAAVEWFKLAVKRDLPHARYMLAYSMRKSDAKKAEQLCLIAEREYRDLKNFPAVKKCQIFLTDLICQ</sequence>
<dbReference type="Gene3D" id="1.25.40.10">
    <property type="entry name" value="Tetratricopeptide repeat domain"/>
    <property type="match status" value="2"/>
</dbReference>
<organism evidence="1">
    <name type="scientific">Harvfovirus sp</name>
    <dbReference type="NCBI Taxonomy" id="2487768"/>
    <lineage>
        <taxon>Viruses</taxon>
        <taxon>Varidnaviria</taxon>
        <taxon>Bamfordvirae</taxon>
        <taxon>Nucleocytoviricota</taxon>
        <taxon>Megaviricetes</taxon>
        <taxon>Imitervirales</taxon>
        <taxon>Mimiviridae</taxon>
        <taxon>Klosneuvirinae</taxon>
    </lineage>
</organism>
<protein>
    <submittedName>
        <fullName evidence="1">Uncharacterized protein</fullName>
    </submittedName>
</protein>
<dbReference type="EMBL" id="MK072310">
    <property type="protein sequence ID" value="AYV81847.1"/>
    <property type="molecule type" value="Genomic_DNA"/>
</dbReference>
<gene>
    <name evidence="1" type="ORF">Harvfovirus68_8</name>
</gene>